<dbReference type="SUPFAM" id="SSF57884">
    <property type="entry name" value="Ada DNA repair protein, N-terminal domain (N-Ada 10)"/>
    <property type="match status" value="1"/>
</dbReference>
<keyword evidence="8" id="KW-0238">DNA-binding</keyword>
<dbReference type="GO" id="GO:0005737">
    <property type="term" value="C:cytoplasm"/>
    <property type="evidence" value="ECO:0007669"/>
    <property type="project" value="TreeGrafter"/>
</dbReference>
<dbReference type="InterPro" id="IPR037046">
    <property type="entry name" value="AlkA_N_sf"/>
</dbReference>
<dbReference type="GO" id="GO:0032993">
    <property type="term" value="C:protein-DNA complex"/>
    <property type="evidence" value="ECO:0007669"/>
    <property type="project" value="TreeGrafter"/>
</dbReference>
<dbReference type="Gene3D" id="1.10.10.60">
    <property type="entry name" value="Homeodomain-like"/>
    <property type="match status" value="2"/>
</dbReference>
<comment type="caution">
    <text evidence="13">The sequence shown here is derived from an EMBL/GenBank/DDBJ whole genome shotgun (WGS) entry which is preliminary data.</text>
</comment>
<dbReference type="Gene3D" id="1.10.340.30">
    <property type="entry name" value="Hypothetical protein, domain 2"/>
    <property type="match status" value="1"/>
</dbReference>
<keyword evidence="7" id="KW-0805">Transcription regulation</keyword>
<dbReference type="RefSeq" id="WP_248009203.1">
    <property type="nucleotide sequence ID" value="NZ_JAJHVV010000007.1"/>
</dbReference>
<dbReference type="InterPro" id="IPR011257">
    <property type="entry name" value="DNA_glycosylase"/>
</dbReference>
<name>A0A9X2BLP1_9VIBR</name>
<feature type="domain" description="HTH araC/xylS-type" evidence="12">
    <location>
        <begin position="93"/>
        <end position="191"/>
    </location>
</feature>
<dbReference type="InterPro" id="IPR010316">
    <property type="entry name" value="AlkA_N"/>
</dbReference>
<dbReference type="PROSITE" id="PS01124">
    <property type="entry name" value="HTH_ARAC_FAMILY_2"/>
    <property type="match status" value="1"/>
</dbReference>
<evidence type="ECO:0000259" key="12">
    <source>
        <dbReference type="PROSITE" id="PS01124"/>
    </source>
</evidence>
<keyword evidence="14" id="KW-1185">Reference proteome</keyword>
<dbReference type="InterPro" id="IPR018062">
    <property type="entry name" value="HTH_AraC-typ_CS"/>
</dbReference>
<dbReference type="Proteomes" id="UP001139559">
    <property type="component" value="Unassembled WGS sequence"/>
</dbReference>
<dbReference type="EMBL" id="JAJHVV010000007">
    <property type="protein sequence ID" value="MCK6264128.1"/>
    <property type="molecule type" value="Genomic_DNA"/>
</dbReference>
<evidence type="ECO:0000313" key="13">
    <source>
        <dbReference type="EMBL" id="MCK6264128.1"/>
    </source>
</evidence>
<evidence type="ECO:0000256" key="1">
    <source>
        <dbReference type="ARBA" id="ARBA00001947"/>
    </source>
</evidence>
<reference evidence="13" key="1">
    <citation type="submission" date="2021-11" db="EMBL/GenBank/DDBJ databases">
        <title>Vibrio ZSDE26 sp. nov. and Vibrio ZSDZ34 sp. nov., isolated from coastal seawater in Qingdao.</title>
        <authorList>
            <person name="Zhang P."/>
        </authorList>
    </citation>
    <scope>NUCLEOTIDE SEQUENCE</scope>
    <source>
        <strain evidence="13">ZSDE26</strain>
    </source>
</reference>
<evidence type="ECO:0000256" key="5">
    <source>
        <dbReference type="ARBA" id="ARBA00022763"/>
    </source>
</evidence>
<keyword evidence="2" id="KW-0489">Methyltransferase</keyword>
<accession>A0A9X2BLP1</accession>
<dbReference type="SMART" id="SM01009">
    <property type="entry name" value="AlkA_N"/>
    <property type="match status" value="1"/>
</dbReference>
<dbReference type="GO" id="GO:0008725">
    <property type="term" value="F:DNA-3-methyladenine glycosylase activity"/>
    <property type="evidence" value="ECO:0007669"/>
    <property type="project" value="TreeGrafter"/>
</dbReference>
<dbReference type="Pfam" id="PF02805">
    <property type="entry name" value="Ada_Zn_binding"/>
    <property type="match status" value="1"/>
</dbReference>
<dbReference type="GO" id="GO:0008270">
    <property type="term" value="F:zinc ion binding"/>
    <property type="evidence" value="ECO:0007669"/>
    <property type="project" value="InterPro"/>
</dbReference>
<evidence type="ECO:0000256" key="7">
    <source>
        <dbReference type="ARBA" id="ARBA00023015"/>
    </source>
</evidence>
<dbReference type="AlphaFoldDB" id="A0A9X2BLP1"/>
<sequence>MALSQYSALTDEQCQSARIARDTRFDGQFFIAVKTTGIFCRPICPANLPKESNVEYFIDKAQALDAGYRPCLRCRPDSAPNSWAWKGVETTFIRATELIEQGALQQGDIEQLSERLGISSRYLRKLFQSYLGLAPKQYAQSHQLLFAKQLLHSSSLSITDIAYASGFHSIRRFNDAFKKILQLSPSQIRKQAQSACLQNTIALSFKGKLNWPHMLNFYQKRAISYMELVTETSYQRHVQIDGKAAWFKAWMEHNKVQVEFRLEDLSQLKILINRVRSMFDLDTDTNQIEQHLSTVAPSLVRTTGIRIPGVWSAWEAGVRAIIGQQVSVKAAIGQLNLLTAKIATEKTVAVNIVEEKVESENLNSKPEPSVYFPTPEEISQMDLSFLRMPQSRKETLKRFAQFYLSNPGCHPNDWLAIKGIGPWTVDYALLRGISMPDRFLTGDLIVKKVIQEFPQLEPTSVAPWGSYATFHCWEYVS</sequence>
<dbReference type="GO" id="GO:0003700">
    <property type="term" value="F:DNA-binding transcription factor activity"/>
    <property type="evidence" value="ECO:0007669"/>
    <property type="project" value="InterPro"/>
</dbReference>
<evidence type="ECO:0000256" key="11">
    <source>
        <dbReference type="ARBA" id="ARBA00023204"/>
    </source>
</evidence>
<dbReference type="PROSITE" id="PS00041">
    <property type="entry name" value="HTH_ARAC_FAMILY_1"/>
    <property type="match status" value="1"/>
</dbReference>
<evidence type="ECO:0000256" key="2">
    <source>
        <dbReference type="ARBA" id="ARBA00022603"/>
    </source>
</evidence>
<dbReference type="Pfam" id="PF06029">
    <property type="entry name" value="AlkA_N"/>
    <property type="match status" value="1"/>
</dbReference>
<dbReference type="InterPro" id="IPR009057">
    <property type="entry name" value="Homeodomain-like_sf"/>
</dbReference>
<comment type="cofactor">
    <cofactor evidence="1">
        <name>Zn(2+)</name>
        <dbReference type="ChEBI" id="CHEBI:29105"/>
    </cofactor>
</comment>
<dbReference type="Gene3D" id="3.40.10.10">
    <property type="entry name" value="DNA Methylphosphotriester Repair Domain"/>
    <property type="match status" value="1"/>
</dbReference>
<dbReference type="FunFam" id="3.40.10.10:FF:000001">
    <property type="entry name" value="DNA-3-methyladenine glycosylase 2"/>
    <property type="match status" value="1"/>
</dbReference>
<protein>
    <submittedName>
        <fullName evidence="13">Helix-turn-helix domain-containing protein</fullName>
    </submittedName>
</protein>
<dbReference type="PANTHER" id="PTHR43003:SF13">
    <property type="entry name" value="DNA-3-METHYLADENINE GLYCOSYLASE 2"/>
    <property type="match status" value="1"/>
</dbReference>
<evidence type="ECO:0000256" key="8">
    <source>
        <dbReference type="ARBA" id="ARBA00023125"/>
    </source>
</evidence>
<dbReference type="InterPro" id="IPR051912">
    <property type="entry name" value="Alkylbase_DNA_Glycosylase/TA"/>
</dbReference>
<dbReference type="GO" id="GO:0032131">
    <property type="term" value="F:alkylated DNA binding"/>
    <property type="evidence" value="ECO:0007669"/>
    <property type="project" value="TreeGrafter"/>
</dbReference>
<dbReference type="InterPro" id="IPR004026">
    <property type="entry name" value="Ada_DNA_repair_Zn-bd"/>
</dbReference>
<evidence type="ECO:0000256" key="3">
    <source>
        <dbReference type="ARBA" id="ARBA00022679"/>
    </source>
</evidence>
<keyword evidence="4" id="KW-0479">Metal-binding</keyword>
<keyword evidence="11" id="KW-0234">DNA repair</keyword>
<keyword evidence="5" id="KW-0227">DNA damage</keyword>
<keyword evidence="10" id="KW-0804">Transcription</keyword>
<gene>
    <name evidence="13" type="ORF">KP803_12680</name>
</gene>
<dbReference type="Pfam" id="PF12833">
    <property type="entry name" value="HTH_18"/>
    <property type="match status" value="1"/>
</dbReference>
<dbReference type="SMART" id="SM00342">
    <property type="entry name" value="HTH_ARAC"/>
    <property type="match status" value="1"/>
</dbReference>
<keyword evidence="3" id="KW-0808">Transferase</keyword>
<dbReference type="InterPro" id="IPR035451">
    <property type="entry name" value="Ada-like_dom_sf"/>
</dbReference>
<dbReference type="SUPFAM" id="SSF48150">
    <property type="entry name" value="DNA-glycosylase"/>
    <property type="match status" value="1"/>
</dbReference>
<dbReference type="GO" id="GO:0043916">
    <property type="term" value="F:DNA-7-methylguanine glycosylase activity"/>
    <property type="evidence" value="ECO:0007669"/>
    <property type="project" value="TreeGrafter"/>
</dbReference>
<dbReference type="GO" id="GO:0008168">
    <property type="term" value="F:methyltransferase activity"/>
    <property type="evidence" value="ECO:0007669"/>
    <property type="project" value="UniProtKB-KW"/>
</dbReference>
<evidence type="ECO:0000256" key="10">
    <source>
        <dbReference type="ARBA" id="ARBA00023163"/>
    </source>
</evidence>
<dbReference type="InterPro" id="IPR018060">
    <property type="entry name" value="HTH_AraC"/>
</dbReference>
<evidence type="ECO:0000256" key="6">
    <source>
        <dbReference type="ARBA" id="ARBA00022833"/>
    </source>
</evidence>
<organism evidence="13 14">
    <name type="scientific">Vibrio amylolyticus</name>
    <dbReference type="NCBI Taxonomy" id="2847292"/>
    <lineage>
        <taxon>Bacteria</taxon>
        <taxon>Pseudomonadati</taxon>
        <taxon>Pseudomonadota</taxon>
        <taxon>Gammaproteobacteria</taxon>
        <taxon>Vibrionales</taxon>
        <taxon>Vibrionaceae</taxon>
        <taxon>Vibrio</taxon>
    </lineage>
</organism>
<evidence type="ECO:0000256" key="9">
    <source>
        <dbReference type="ARBA" id="ARBA00023159"/>
    </source>
</evidence>
<evidence type="ECO:0000313" key="14">
    <source>
        <dbReference type="Proteomes" id="UP001139559"/>
    </source>
</evidence>
<dbReference type="GO" id="GO:0043565">
    <property type="term" value="F:sequence-specific DNA binding"/>
    <property type="evidence" value="ECO:0007669"/>
    <property type="project" value="InterPro"/>
</dbReference>
<proteinExistence type="predicted"/>
<dbReference type="Gene3D" id="3.30.310.20">
    <property type="entry name" value="DNA-3-methyladenine glycosylase AlkA, N-terminal domain"/>
    <property type="match status" value="1"/>
</dbReference>
<dbReference type="GO" id="GO:0006307">
    <property type="term" value="P:DNA alkylation repair"/>
    <property type="evidence" value="ECO:0007669"/>
    <property type="project" value="TreeGrafter"/>
</dbReference>
<dbReference type="GO" id="GO:0032259">
    <property type="term" value="P:methylation"/>
    <property type="evidence" value="ECO:0007669"/>
    <property type="project" value="UniProtKB-KW"/>
</dbReference>
<dbReference type="PANTHER" id="PTHR43003">
    <property type="entry name" value="DNA-3-METHYLADENINE GLYCOSYLASE"/>
    <property type="match status" value="1"/>
</dbReference>
<keyword evidence="6" id="KW-0862">Zinc</keyword>
<dbReference type="SUPFAM" id="SSF55945">
    <property type="entry name" value="TATA-box binding protein-like"/>
    <property type="match status" value="1"/>
</dbReference>
<dbReference type="GO" id="GO:0006285">
    <property type="term" value="P:base-excision repair, AP site formation"/>
    <property type="evidence" value="ECO:0007669"/>
    <property type="project" value="TreeGrafter"/>
</dbReference>
<keyword evidence="9" id="KW-0010">Activator</keyword>
<dbReference type="SUPFAM" id="SSF46689">
    <property type="entry name" value="Homeodomain-like"/>
    <property type="match status" value="2"/>
</dbReference>
<evidence type="ECO:0000256" key="4">
    <source>
        <dbReference type="ARBA" id="ARBA00022723"/>
    </source>
</evidence>